<keyword evidence="9 10" id="KW-0119">Carbohydrate metabolism</keyword>
<dbReference type="InterPro" id="IPR005886">
    <property type="entry name" value="UDP_G4E"/>
</dbReference>
<dbReference type="AlphaFoldDB" id="A0A3E2BMA6"/>
<reference evidence="12 13" key="1">
    <citation type="submission" date="2018-08" db="EMBL/GenBank/DDBJ databases">
        <title>Genome analysis of the thermophilic bacterium of the candidate phylum Aminicenantes from deep subsurface aquifer revealed its physiology and ecological role.</title>
        <authorList>
            <person name="Kadnikov V.V."/>
            <person name="Mardanov A.V."/>
            <person name="Beletsky A.V."/>
            <person name="Karnachuk O.V."/>
            <person name="Ravin N.V."/>
        </authorList>
    </citation>
    <scope>NUCLEOTIDE SEQUENCE [LARGE SCALE GENOMIC DNA]</scope>
    <source>
        <strain evidence="12">BY38</strain>
    </source>
</reference>
<keyword evidence="8 10" id="KW-0413">Isomerase</keyword>
<sequence>MAILVTGGAGYIGSHTVKELLKRKYEVIVFDNLSTGHRELVPGGHLVEADLRSLEEVRDVFRRYPVEAVMHFAALMQVGESYADPQKYYVHNLVSSLNLLQAMLEAEVKYFIFSSSAAVYGQPLEIPIREGHPLQPINPYGASKFMVERMLPDYDRAYGLRYVSLRYFNAAGADPEGQLGEWHDPETHLIPNILLHLLGRNPGFQVFGQDFPTADGTAIRDYIHVTDLARAHVLALEKLKAGEPSQVVNLGSSRGYSVLEVIRAAEKVTGKRVSLKFGPRRPGDVPVLLASSEKAETLLGWKREFSDLEFIIETAWKWHLTH</sequence>
<dbReference type="CDD" id="cd05247">
    <property type="entry name" value="UDP_G4E_1_SDR_e"/>
    <property type="match status" value="1"/>
</dbReference>
<organism evidence="12 13">
    <name type="scientific">Candidatus Saccharicenans subterraneus</name>
    <dbReference type="NCBI Taxonomy" id="2508984"/>
    <lineage>
        <taxon>Bacteria</taxon>
        <taxon>Candidatus Aminicenantota</taxon>
        <taxon>Candidatus Aminicenantia</taxon>
        <taxon>Candidatus Aminicenantales</taxon>
        <taxon>Candidatus Saccharicenantaceae</taxon>
        <taxon>Candidatus Saccharicenans</taxon>
    </lineage>
</organism>
<comment type="catalytic activity">
    <reaction evidence="1 10">
        <text>UDP-alpha-D-glucose = UDP-alpha-D-galactose</text>
        <dbReference type="Rhea" id="RHEA:22168"/>
        <dbReference type="ChEBI" id="CHEBI:58885"/>
        <dbReference type="ChEBI" id="CHEBI:66914"/>
        <dbReference type="EC" id="5.1.3.2"/>
    </reaction>
</comment>
<dbReference type="InterPro" id="IPR001509">
    <property type="entry name" value="Epimerase_deHydtase"/>
</dbReference>
<dbReference type="GO" id="GO:0033499">
    <property type="term" value="P:galactose catabolic process via UDP-galactose, Leloir pathway"/>
    <property type="evidence" value="ECO:0007669"/>
    <property type="project" value="TreeGrafter"/>
</dbReference>
<dbReference type="NCBIfam" id="TIGR01179">
    <property type="entry name" value="galE"/>
    <property type="match status" value="1"/>
</dbReference>
<feature type="domain" description="NAD-dependent epimerase/dehydratase" evidence="11">
    <location>
        <begin position="3"/>
        <end position="251"/>
    </location>
</feature>
<comment type="subunit">
    <text evidence="10">Homodimer.</text>
</comment>
<gene>
    <name evidence="12" type="ORF">OP8BY_2283</name>
</gene>
<dbReference type="Gene3D" id="3.40.50.720">
    <property type="entry name" value="NAD(P)-binding Rossmann-like Domain"/>
    <property type="match status" value="1"/>
</dbReference>
<evidence type="ECO:0000259" key="11">
    <source>
        <dbReference type="Pfam" id="PF01370"/>
    </source>
</evidence>
<accession>A0A3E2BMA6</accession>
<evidence type="ECO:0000256" key="2">
    <source>
        <dbReference type="ARBA" id="ARBA00001911"/>
    </source>
</evidence>
<evidence type="ECO:0000256" key="7">
    <source>
        <dbReference type="ARBA" id="ARBA00023027"/>
    </source>
</evidence>
<keyword evidence="7 10" id="KW-0520">NAD</keyword>
<evidence type="ECO:0000256" key="4">
    <source>
        <dbReference type="ARBA" id="ARBA00007637"/>
    </source>
</evidence>
<name>A0A3E2BMA6_9BACT</name>
<evidence type="ECO:0000256" key="6">
    <source>
        <dbReference type="ARBA" id="ARBA00018569"/>
    </source>
</evidence>
<dbReference type="Pfam" id="PF01370">
    <property type="entry name" value="Epimerase"/>
    <property type="match status" value="1"/>
</dbReference>
<protein>
    <recommendedName>
        <fullName evidence="6 10">UDP-glucose 4-epimerase</fullName>
        <ecNumber evidence="5 10">5.1.3.2</ecNumber>
    </recommendedName>
</protein>
<dbReference type="EC" id="5.1.3.2" evidence="5 10"/>
<evidence type="ECO:0000256" key="1">
    <source>
        <dbReference type="ARBA" id="ARBA00000083"/>
    </source>
</evidence>
<proteinExistence type="inferred from homology"/>
<evidence type="ECO:0000256" key="8">
    <source>
        <dbReference type="ARBA" id="ARBA00023235"/>
    </source>
</evidence>
<dbReference type="EMBL" id="QUAH01000006">
    <property type="protein sequence ID" value="RFT15885.1"/>
    <property type="molecule type" value="Genomic_DNA"/>
</dbReference>
<evidence type="ECO:0000256" key="5">
    <source>
        <dbReference type="ARBA" id="ARBA00013189"/>
    </source>
</evidence>
<comment type="pathway">
    <text evidence="3 10">Carbohydrate metabolism; galactose metabolism.</text>
</comment>
<dbReference type="PANTHER" id="PTHR43725">
    <property type="entry name" value="UDP-GLUCOSE 4-EPIMERASE"/>
    <property type="match status" value="1"/>
</dbReference>
<comment type="similarity">
    <text evidence="4 10">Belongs to the NAD(P)-dependent epimerase/dehydratase family.</text>
</comment>
<dbReference type="SUPFAM" id="SSF51735">
    <property type="entry name" value="NAD(P)-binding Rossmann-fold domains"/>
    <property type="match status" value="1"/>
</dbReference>
<evidence type="ECO:0000313" key="12">
    <source>
        <dbReference type="EMBL" id="RFT15885.1"/>
    </source>
</evidence>
<evidence type="ECO:0000313" key="13">
    <source>
        <dbReference type="Proteomes" id="UP000257323"/>
    </source>
</evidence>
<comment type="cofactor">
    <cofactor evidence="2 10">
        <name>NAD(+)</name>
        <dbReference type="ChEBI" id="CHEBI:57540"/>
    </cofactor>
</comment>
<dbReference type="PANTHER" id="PTHR43725:SF53">
    <property type="entry name" value="UDP-ARABINOSE 4-EPIMERASE 1"/>
    <property type="match status" value="1"/>
</dbReference>
<comment type="caution">
    <text evidence="12">The sequence shown here is derived from an EMBL/GenBank/DDBJ whole genome shotgun (WGS) entry which is preliminary data.</text>
</comment>
<dbReference type="UniPathway" id="UPA00214"/>
<dbReference type="InterPro" id="IPR036291">
    <property type="entry name" value="NAD(P)-bd_dom_sf"/>
</dbReference>
<evidence type="ECO:0000256" key="3">
    <source>
        <dbReference type="ARBA" id="ARBA00004947"/>
    </source>
</evidence>
<evidence type="ECO:0000256" key="9">
    <source>
        <dbReference type="ARBA" id="ARBA00023277"/>
    </source>
</evidence>
<dbReference type="Gene3D" id="3.90.25.10">
    <property type="entry name" value="UDP-galactose 4-epimerase, domain 1"/>
    <property type="match status" value="1"/>
</dbReference>
<dbReference type="Proteomes" id="UP000257323">
    <property type="component" value="Unassembled WGS sequence"/>
</dbReference>
<dbReference type="GO" id="GO:0003978">
    <property type="term" value="F:UDP-glucose 4-epimerase activity"/>
    <property type="evidence" value="ECO:0007669"/>
    <property type="project" value="UniProtKB-UniRule"/>
</dbReference>
<evidence type="ECO:0000256" key="10">
    <source>
        <dbReference type="RuleBase" id="RU366046"/>
    </source>
</evidence>